<keyword evidence="10" id="KW-1185">Reference proteome</keyword>
<dbReference type="GO" id="GO:0016020">
    <property type="term" value="C:membrane"/>
    <property type="evidence" value="ECO:0007669"/>
    <property type="project" value="UniProtKB-SubCell"/>
</dbReference>
<feature type="transmembrane region" description="Helical" evidence="7">
    <location>
        <begin position="322"/>
        <end position="339"/>
    </location>
</feature>
<keyword evidence="4 7" id="KW-1133">Transmembrane helix</keyword>
<sequence>MDDKEDFLGGSPNNSYVNNVGRGGRANMMGSIVRQRLSRRYASAPMAQPQQPLPGVQEDFHDEMDIVPKKKKKTLMQSIVQRKTIALDLVDVDEASIHDDLDISKHQLKTLESNAAQEKFFPLRFAKKKHLKTVQTGDHESGGHDFATEGIKVATRKDYIKTCILALILSCFVGVCCGWKTHEESDNSVYGIVGTACVTKCLGDSEFRNFFLGKEDHFESGDVIKLSMQMDPRPYIEGVEDMARVEILRLDTDSLGAIEPTLVHTTYFGPPDNSHREKFKEKVVVDWETPENHHIINVYSESGNPISFTMYAQKQNPLSDKSVLIAALVMGGVYVFILLEVLHRTLVSIFGSMIALFFYFVIHNGETESIKVVMLHQEWSTLGLLFGMMIIIGELSHTGVFEWLAVRILERSKGSLTRLMLLLCLLTAVSSAFLDNVTTMLLIAPVTIDMCTILEVDPRPFLISEVILSNVGGTATLIGDPPNIIIGSSFKEVGFTDFIVNIMPCIFLIAVPASLGFLIWIYSSYLKEDMRKLDIEKLKETYPIYDVPKLYIAGTSTAFLILLFFLHPVHHKDTAWLALICAFLCMSFTNPHDVHESLKTHVEWDSLLFFAGLFVLVEVCASLGLLEAIGGVLAELINQQDEAKQLPFAITILLWVSSITSAFLDNIPYTTTMIPVVRILADELPETLPLKTLAWALSFGACLGGNGTLLGASANIVTAGISSNKGYDISFINFFYPGMLVTILTVAIANLYMAVVYVWV</sequence>
<feature type="transmembrane region" description="Helical" evidence="7">
    <location>
        <begin position="382"/>
        <end position="404"/>
    </location>
</feature>
<dbReference type="GO" id="GO:0055085">
    <property type="term" value="P:transmembrane transport"/>
    <property type="evidence" value="ECO:0007669"/>
    <property type="project" value="InterPro"/>
</dbReference>
<feature type="transmembrane region" description="Helical" evidence="7">
    <location>
        <begin position="498"/>
        <end position="522"/>
    </location>
</feature>
<dbReference type="PANTHER" id="PTHR43568:SF1">
    <property type="entry name" value="P PROTEIN"/>
    <property type="match status" value="1"/>
</dbReference>
<keyword evidence="5 7" id="KW-0472">Membrane</keyword>
<protein>
    <recommendedName>
        <fullName evidence="8">Citrate transporter-like domain-containing protein</fullName>
    </recommendedName>
</protein>
<dbReference type="EMBL" id="BLLK01000051">
    <property type="protein sequence ID" value="GFH55932.1"/>
    <property type="molecule type" value="Genomic_DNA"/>
</dbReference>
<name>A0AAD3D143_9STRA</name>
<feature type="region of interest" description="Disordered" evidence="6">
    <location>
        <begin position="1"/>
        <end position="25"/>
    </location>
</feature>
<evidence type="ECO:0000256" key="5">
    <source>
        <dbReference type="ARBA" id="ARBA00023136"/>
    </source>
</evidence>
<feature type="transmembrane region" description="Helical" evidence="7">
    <location>
        <begin position="606"/>
        <end position="626"/>
    </location>
</feature>
<dbReference type="InterPro" id="IPR004680">
    <property type="entry name" value="Cit_transptr-like_dom"/>
</dbReference>
<feature type="transmembrane region" description="Helical" evidence="7">
    <location>
        <begin position="550"/>
        <end position="569"/>
    </location>
</feature>
<feature type="transmembrane region" description="Helical" evidence="7">
    <location>
        <begin position="734"/>
        <end position="759"/>
    </location>
</feature>
<gene>
    <name evidence="9" type="ORF">CTEN210_12408</name>
</gene>
<evidence type="ECO:0000256" key="6">
    <source>
        <dbReference type="SAM" id="MobiDB-lite"/>
    </source>
</evidence>
<keyword evidence="2" id="KW-0813">Transport</keyword>
<dbReference type="Proteomes" id="UP001054902">
    <property type="component" value="Unassembled WGS sequence"/>
</dbReference>
<evidence type="ECO:0000256" key="7">
    <source>
        <dbReference type="SAM" id="Phobius"/>
    </source>
</evidence>
<feature type="domain" description="Citrate transporter-like" evidence="8">
    <location>
        <begin position="334"/>
        <end position="700"/>
    </location>
</feature>
<feature type="transmembrane region" description="Helical" evidence="7">
    <location>
        <begin position="346"/>
        <end position="362"/>
    </location>
</feature>
<evidence type="ECO:0000313" key="10">
    <source>
        <dbReference type="Proteomes" id="UP001054902"/>
    </source>
</evidence>
<dbReference type="Pfam" id="PF03600">
    <property type="entry name" value="CitMHS"/>
    <property type="match status" value="1"/>
</dbReference>
<evidence type="ECO:0000256" key="1">
    <source>
        <dbReference type="ARBA" id="ARBA00004141"/>
    </source>
</evidence>
<evidence type="ECO:0000256" key="4">
    <source>
        <dbReference type="ARBA" id="ARBA00022989"/>
    </source>
</evidence>
<evidence type="ECO:0000256" key="2">
    <source>
        <dbReference type="ARBA" id="ARBA00022448"/>
    </source>
</evidence>
<comment type="caution">
    <text evidence="9">The sequence shown here is derived from an EMBL/GenBank/DDBJ whole genome shotgun (WGS) entry which is preliminary data.</text>
</comment>
<dbReference type="AlphaFoldDB" id="A0AAD3D143"/>
<accession>A0AAD3D143</accession>
<evidence type="ECO:0000256" key="3">
    <source>
        <dbReference type="ARBA" id="ARBA00022692"/>
    </source>
</evidence>
<organism evidence="9 10">
    <name type="scientific">Chaetoceros tenuissimus</name>
    <dbReference type="NCBI Taxonomy" id="426638"/>
    <lineage>
        <taxon>Eukaryota</taxon>
        <taxon>Sar</taxon>
        <taxon>Stramenopiles</taxon>
        <taxon>Ochrophyta</taxon>
        <taxon>Bacillariophyta</taxon>
        <taxon>Coscinodiscophyceae</taxon>
        <taxon>Chaetocerotophycidae</taxon>
        <taxon>Chaetocerotales</taxon>
        <taxon>Chaetocerotaceae</taxon>
        <taxon>Chaetoceros</taxon>
    </lineage>
</organism>
<feature type="transmembrane region" description="Helical" evidence="7">
    <location>
        <begin position="416"/>
        <end position="434"/>
    </location>
</feature>
<feature type="transmembrane region" description="Helical" evidence="7">
    <location>
        <begin position="646"/>
        <end position="664"/>
    </location>
</feature>
<keyword evidence="3 7" id="KW-0812">Transmembrane</keyword>
<evidence type="ECO:0000259" key="8">
    <source>
        <dbReference type="Pfam" id="PF03600"/>
    </source>
</evidence>
<dbReference type="PANTHER" id="PTHR43568">
    <property type="entry name" value="P PROTEIN"/>
    <property type="match status" value="1"/>
</dbReference>
<dbReference type="CDD" id="cd01116">
    <property type="entry name" value="P_permease"/>
    <property type="match status" value="1"/>
</dbReference>
<proteinExistence type="predicted"/>
<evidence type="ECO:0000313" key="9">
    <source>
        <dbReference type="EMBL" id="GFH55932.1"/>
    </source>
</evidence>
<dbReference type="InterPro" id="IPR051475">
    <property type="entry name" value="Diverse_Ion_Transporter"/>
</dbReference>
<comment type="subcellular location">
    <subcellularLocation>
        <location evidence="1">Membrane</location>
        <topology evidence="1">Multi-pass membrane protein</topology>
    </subcellularLocation>
</comment>
<reference evidence="9 10" key="1">
    <citation type="journal article" date="2021" name="Sci. Rep.">
        <title>The genome of the diatom Chaetoceros tenuissimus carries an ancient integrated fragment of an extant virus.</title>
        <authorList>
            <person name="Hongo Y."/>
            <person name="Kimura K."/>
            <person name="Takaki Y."/>
            <person name="Yoshida Y."/>
            <person name="Baba S."/>
            <person name="Kobayashi G."/>
            <person name="Nagasaki K."/>
            <person name="Hano T."/>
            <person name="Tomaru Y."/>
        </authorList>
    </citation>
    <scope>NUCLEOTIDE SEQUENCE [LARGE SCALE GENOMIC DNA]</scope>
    <source>
        <strain evidence="9 10">NIES-3715</strain>
    </source>
</reference>